<dbReference type="Gene3D" id="1.20.120.1760">
    <property type="match status" value="1"/>
</dbReference>
<keyword evidence="2" id="KW-0812">Transmembrane</keyword>
<dbReference type="Pfam" id="PF01066">
    <property type="entry name" value="CDP-OH_P_transf"/>
    <property type="match status" value="1"/>
</dbReference>
<dbReference type="PROSITE" id="PS00379">
    <property type="entry name" value="CDP_ALCOHOL_P_TRANSF"/>
    <property type="match status" value="1"/>
</dbReference>
<keyword evidence="2" id="KW-0472">Membrane</keyword>
<reference evidence="3" key="1">
    <citation type="submission" date="2018-05" db="EMBL/GenBank/DDBJ databases">
        <authorList>
            <person name="Lanie J.A."/>
            <person name="Ng W.-L."/>
            <person name="Kazmierczak K.M."/>
            <person name="Andrzejewski T.M."/>
            <person name="Davidsen T.M."/>
            <person name="Wayne K.J."/>
            <person name="Tettelin H."/>
            <person name="Glass J.I."/>
            <person name="Rusch D."/>
            <person name="Podicherti R."/>
            <person name="Tsui H.-C.T."/>
            <person name="Winkler M.E."/>
        </authorList>
    </citation>
    <scope>NUCLEOTIDE SEQUENCE</scope>
</reference>
<keyword evidence="2" id="KW-1133">Transmembrane helix</keyword>
<feature type="transmembrane region" description="Helical" evidence="2">
    <location>
        <begin position="79"/>
        <end position="102"/>
    </location>
</feature>
<dbReference type="AlphaFoldDB" id="A0A382DEP7"/>
<sequence length="127" mass="13648">MLDHRINTIFHPIMNGLANHIPRQISANTITLAGFAIGVMVVPLLWLKLYSAALAVILVNRFFDGIDGAVARKNGTTNLGGYLDITCDFIFYSLVILGFALADPENNGLAAAFLIFSFIGTGSSFLA</sequence>
<accession>A0A382DEP7</accession>
<feature type="transmembrane region" description="Helical" evidence="2">
    <location>
        <begin position="32"/>
        <end position="59"/>
    </location>
</feature>
<organism evidence="3">
    <name type="scientific">marine metagenome</name>
    <dbReference type="NCBI Taxonomy" id="408172"/>
    <lineage>
        <taxon>unclassified sequences</taxon>
        <taxon>metagenomes</taxon>
        <taxon>ecological metagenomes</taxon>
    </lineage>
</organism>
<dbReference type="GO" id="GO:0008654">
    <property type="term" value="P:phospholipid biosynthetic process"/>
    <property type="evidence" value="ECO:0007669"/>
    <property type="project" value="InterPro"/>
</dbReference>
<keyword evidence="1" id="KW-0808">Transferase</keyword>
<protein>
    <recommendedName>
        <fullName evidence="4">CDP-alcohol phosphatidyltransferase</fullName>
    </recommendedName>
</protein>
<dbReference type="InterPro" id="IPR048254">
    <property type="entry name" value="CDP_ALCOHOL_P_TRANSF_CS"/>
</dbReference>
<feature type="non-terminal residue" evidence="3">
    <location>
        <position position="127"/>
    </location>
</feature>
<proteinExistence type="predicted"/>
<dbReference type="InterPro" id="IPR043130">
    <property type="entry name" value="CDP-OH_PTrfase_TM_dom"/>
</dbReference>
<evidence type="ECO:0000256" key="2">
    <source>
        <dbReference type="SAM" id="Phobius"/>
    </source>
</evidence>
<evidence type="ECO:0000313" key="3">
    <source>
        <dbReference type="EMBL" id="SVB36940.1"/>
    </source>
</evidence>
<dbReference type="GO" id="GO:0016780">
    <property type="term" value="F:phosphotransferase activity, for other substituted phosphate groups"/>
    <property type="evidence" value="ECO:0007669"/>
    <property type="project" value="InterPro"/>
</dbReference>
<dbReference type="GO" id="GO:0016020">
    <property type="term" value="C:membrane"/>
    <property type="evidence" value="ECO:0007669"/>
    <property type="project" value="InterPro"/>
</dbReference>
<evidence type="ECO:0000256" key="1">
    <source>
        <dbReference type="ARBA" id="ARBA00022679"/>
    </source>
</evidence>
<name>A0A382DEP7_9ZZZZ</name>
<dbReference type="EMBL" id="UINC01039044">
    <property type="protein sequence ID" value="SVB36940.1"/>
    <property type="molecule type" value="Genomic_DNA"/>
</dbReference>
<feature type="transmembrane region" description="Helical" evidence="2">
    <location>
        <begin position="108"/>
        <end position="126"/>
    </location>
</feature>
<evidence type="ECO:0008006" key="4">
    <source>
        <dbReference type="Google" id="ProtNLM"/>
    </source>
</evidence>
<dbReference type="InterPro" id="IPR000462">
    <property type="entry name" value="CDP-OH_P_trans"/>
</dbReference>
<gene>
    <name evidence="3" type="ORF">METZ01_LOCUS189794</name>
</gene>